<dbReference type="AlphaFoldDB" id="A0A0G4EUR1"/>
<feature type="region of interest" description="Disordered" evidence="1">
    <location>
        <begin position="505"/>
        <end position="602"/>
    </location>
</feature>
<sequence>MPDAPGVDLDGIDRSPSALGSKRRNRLSPHTSVGLRLMVSNAFNSGSFREGQWYAFGQFARRKVPKMAPKDISLLLHYFVMAGYNDPALYRLFVHTIKAKSERFGATDIAISMNALSRLPPSQRLATDLALPALFARLGDLFLTKLPAAQSQDVANIVWALSKIHGPFDRVFSRIREHLLDALPRSSVPMCYSSARPPLPPGQPPPALNLPEGWSPPPPPPSLTLSPRHAAIVASAFAVRGRLDGRLMSVLWCHLEGRVTTGQLTAMDLTSLAWAAGCVVGREGDGNGDVERVLKEIGRLANEKLMGFSPPQASNLLHSLAAANALPPPLLYHMSRLLPSTHTRFNAQDLSKLLAASCRTDMRDPLLLGVLVDGLHRQLDDLRGPSLLRVMHSLAGVASSYEWGDPGDVRRAVRERWVWDRLMEGDRPRLLSENDGGASSGGDMMVVSAQQGDHAVTAAAAGDGQGGVLAKVERQFTHLFRSMAVKATQLCDRAVRFYEDIQHARPPLTSPPPPPAAAAGFPAFWSNQEPSNGHELESVFSDELDDKEPTLDSDNDTSEQLQPQQQPPPPYKKARRAILTIVPPMEESQDTNSRTSTKSAHRVRVPEIVTELSCWGPDRWSGLGVAMEASGMVGDEGVAAAVRALVADPGLTYGLVEDGHGDGYETIRRLAVTLKNVAALRGRLPSVVYPLLQAVEHWSRKAPPEEPRPTPEIDSCYAAIWLALTELQLVDVLDEASRQNLSRRLVRSMPILPIPSLAQLCLASLLESASCQSSTAPSISLPLVMAELSRRLPGPYASHALLTPSQLAVLHLCSLFIDPDTPVPLSQADLLERLLDMVHSRPISQAALPVAHSHVRADPLGISKAPHMSDPFYPGVFLPSPIPLPISLLQQMEEVPSVRVVKTASQWGWGGRGKGGWEAPTQMVGPLAVTGVIEMEHGAAGCVERIVVEPDGDVNRYRTDIDHKPDREKEGEGEGDAAYSMPTFAMGEWTAPFRLRQRALQKLGCRVATLDLAAWASAGGRSGSAEEKWIAQRDFLQQSIVQSVQLGS</sequence>
<evidence type="ECO:0008006" key="4">
    <source>
        <dbReference type="Google" id="ProtNLM"/>
    </source>
</evidence>
<proteinExistence type="predicted"/>
<evidence type="ECO:0000313" key="3">
    <source>
        <dbReference type="Proteomes" id="UP000041254"/>
    </source>
</evidence>
<feature type="compositionally biased region" description="Pro residues" evidence="1">
    <location>
        <begin position="197"/>
        <end position="222"/>
    </location>
</feature>
<evidence type="ECO:0000313" key="2">
    <source>
        <dbReference type="EMBL" id="CEM02189.1"/>
    </source>
</evidence>
<dbReference type="EMBL" id="CDMY01000320">
    <property type="protein sequence ID" value="CEM02189.1"/>
    <property type="molecule type" value="Genomic_DNA"/>
</dbReference>
<organism evidence="2 3">
    <name type="scientific">Vitrella brassicaformis (strain CCMP3155)</name>
    <dbReference type="NCBI Taxonomy" id="1169540"/>
    <lineage>
        <taxon>Eukaryota</taxon>
        <taxon>Sar</taxon>
        <taxon>Alveolata</taxon>
        <taxon>Colpodellida</taxon>
        <taxon>Vitrellaceae</taxon>
        <taxon>Vitrella</taxon>
    </lineage>
</organism>
<keyword evidence="3" id="KW-1185">Reference proteome</keyword>
<feature type="region of interest" description="Disordered" evidence="1">
    <location>
        <begin position="957"/>
        <end position="979"/>
    </location>
</feature>
<dbReference type="Proteomes" id="UP000041254">
    <property type="component" value="Unassembled WGS sequence"/>
</dbReference>
<feature type="region of interest" description="Disordered" evidence="1">
    <location>
        <begin position="194"/>
        <end position="222"/>
    </location>
</feature>
<reference evidence="2 3" key="1">
    <citation type="submission" date="2014-11" db="EMBL/GenBank/DDBJ databases">
        <authorList>
            <person name="Zhu J."/>
            <person name="Qi W."/>
            <person name="Song R."/>
        </authorList>
    </citation>
    <scope>NUCLEOTIDE SEQUENCE [LARGE SCALE GENOMIC DNA]</scope>
</reference>
<dbReference type="InParanoid" id="A0A0G4EUR1"/>
<protein>
    <recommendedName>
        <fullName evidence="4">RAP domain-containing protein</fullName>
    </recommendedName>
</protein>
<name>A0A0G4EUR1_VITBC</name>
<accession>A0A0G4EUR1</accession>
<gene>
    <name evidence="2" type="ORF">Vbra_13498</name>
</gene>
<evidence type="ECO:0000256" key="1">
    <source>
        <dbReference type="SAM" id="MobiDB-lite"/>
    </source>
</evidence>
<feature type="region of interest" description="Disordered" evidence="1">
    <location>
        <begin position="1"/>
        <end position="27"/>
    </location>
</feature>
<dbReference type="VEuPathDB" id="CryptoDB:Vbra_13498"/>
<feature type="compositionally biased region" description="Basic and acidic residues" evidence="1">
    <location>
        <begin position="957"/>
        <end position="972"/>
    </location>
</feature>
<feature type="compositionally biased region" description="Acidic residues" evidence="1">
    <location>
        <begin position="540"/>
        <end position="557"/>
    </location>
</feature>